<dbReference type="RefSeq" id="WP_189461576.1">
    <property type="nucleotide sequence ID" value="NZ_BMYO01000008.1"/>
</dbReference>
<dbReference type="CDD" id="cd07940">
    <property type="entry name" value="DRE_TIM_IPMS"/>
    <property type="match status" value="1"/>
</dbReference>
<dbReference type="EC" id="2.3.3.13" evidence="3 11"/>
<feature type="binding site" evidence="11">
    <location>
        <position position="98"/>
    </location>
    <ligand>
        <name>Mn(2+)</name>
        <dbReference type="ChEBI" id="CHEBI:29035"/>
    </ligand>
</feature>
<evidence type="ECO:0000256" key="7">
    <source>
        <dbReference type="ARBA" id="ARBA00022679"/>
    </source>
</evidence>
<dbReference type="SMART" id="SM00917">
    <property type="entry name" value="LeuA_dimer"/>
    <property type="match status" value="1"/>
</dbReference>
<comment type="catalytic activity">
    <reaction evidence="11">
        <text>3-methyl-2-oxobutanoate + acetyl-CoA + H2O = (2S)-2-isopropylmalate + CoA + H(+)</text>
        <dbReference type="Rhea" id="RHEA:21524"/>
        <dbReference type="ChEBI" id="CHEBI:1178"/>
        <dbReference type="ChEBI" id="CHEBI:11851"/>
        <dbReference type="ChEBI" id="CHEBI:15377"/>
        <dbReference type="ChEBI" id="CHEBI:15378"/>
        <dbReference type="ChEBI" id="CHEBI:57287"/>
        <dbReference type="ChEBI" id="CHEBI:57288"/>
        <dbReference type="EC" id="2.3.3.13"/>
    </reaction>
</comment>
<dbReference type="PANTHER" id="PTHR10277">
    <property type="entry name" value="HOMOCITRATE SYNTHASE-RELATED"/>
    <property type="match status" value="1"/>
</dbReference>
<dbReference type="NCBIfam" id="TIGR00973">
    <property type="entry name" value="leuA_bact"/>
    <property type="match status" value="1"/>
</dbReference>
<evidence type="ECO:0000256" key="3">
    <source>
        <dbReference type="ARBA" id="ARBA00012973"/>
    </source>
</evidence>
<evidence type="ECO:0000313" key="13">
    <source>
        <dbReference type="EMBL" id="GHD66382.1"/>
    </source>
</evidence>
<dbReference type="Proteomes" id="UP000604737">
    <property type="component" value="Unassembled WGS sequence"/>
</dbReference>
<dbReference type="InterPro" id="IPR013785">
    <property type="entry name" value="Aldolase_TIM"/>
</dbReference>
<dbReference type="InterPro" id="IPR013709">
    <property type="entry name" value="2-isopropylmalate_synth_dimer"/>
</dbReference>
<protein>
    <recommendedName>
        <fullName evidence="4 11">2-isopropylmalate synthase</fullName>
        <ecNumber evidence="3 11">2.3.3.13</ecNumber>
    </recommendedName>
    <alternativeName>
        <fullName evidence="11">Alpha-IPM synthase</fullName>
    </alternativeName>
    <alternativeName>
        <fullName evidence="11">Alpha-isopropylmalate synthase</fullName>
    </alternativeName>
</protein>
<comment type="pathway">
    <text evidence="1 11">Amino-acid biosynthesis; L-leucine biosynthesis; L-leucine from 3-methyl-2-oxobutanoate: step 1/4.</text>
</comment>
<keyword evidence="8 11" id="KW-0479">Metal-binding</keyword>
<evidence type="ECO:0000256" key="10">
    <source>
        <dbReference type="ARBA" id="ARBA00023304"/>
    </source>
</evidence>
<dbReference type="Pfam" id="PF00682">
    <property type="entry name" value="HMGL-like"/>
    <property type="match status" value="1"/>
</dbReference>
<gene>
    <name evidence="11 13" type="primary">leuA</name>
    <name evidence="13" type="ORF">GCM10007350_28520</name>
</gene>
<dbReference type="NCBIfam" id="NF046037">
    <property type="entry name" value="carphisopro"/>
    <property type="match status" value="1"/>
</dbReference>
<evidence type="ECO:0000256" key="5">
    <source>
        <dbReference type="ARBA" id="ARBA00022430"/>
    </source>
</evidence>
<dbReference type="InterPro" id="IPR005671">
    <property type="entry name" value="LeuA_bact_synth"/>
</dbReference>
<accession>A0ABQ3H610</accession>
<keyword evidence="6 11" id="KW-0028">Amino-acid biosynthesis</keyword>
<evidence type="ECO:0000256" key="4">
    <source>
        <dbReference type="ARBA" id="ARBA00018198"/>
    </source>
</evidence>
<keyword evidence="7 11" id="KW-0808">Transferase</keyword>
<keyword evidence="11" id="KW-0963">Cytoplasm</keyword>
<keyword evidence="10 11" id="KW-0100">Branched-chain amino acid biosynthesis</keyword>
<proteinExistence type="inferred from homology"/>
<dbReference type="Pfam" id="PF08502">
    <property type="entry name" value="LeuA_dimer"/>
    <property type="match status" value="1"/>
</dbReference>
<comment type="similarity">
    <text evidence="2 11">Belongs to the alpha-IPM synthase/homocitrate synthase family. LeuA type 1 subfamily.</text>
</comment>
<evidence type="ECO:0000256" key="2">
    <source>
        <dbReference type="ARBA" id="ARBA00009396"/>
    </source>
</evidence>
<comment type="function">
    <text evidence="11">Catalyzes the condensation of the acetyl group of acetyl-CoA with 3-methyl-2-oxobutanoate (2-ketoisovalerate) to form 3-carboxy-3-hydroxy-4-methylpentanoate (2-isopropylmalate).</text>
</comment>
<dbReference type="InterPro" id="IPR002034">
    <property type="entry name" value="AIPM/Hcit_synth_CS"/>
</dbReference>
<comment type="caution">
    <text evidence="13">The sequence shown here is derived from an EMBL/GenBank/DDBJ whole genome shotgun (WGS) entry which is preliminary data.</text>
</comment>
<dbReference type="EMBL" id="BMYO01000008">
    <property type="protein sequence ID" value="GHD66382.1"/>
    <property type="molecule type" value="Genomic_DNA"/>
</dbReference>
<evidence type="ECO:0000256" key="11">
    <source>
        <dbReference type="HAMAP-Rule" id="MF_01025"/>
    </source>
</evidence>
<feature type="binding site" evidence="11">
    <location>
        <position position="322"/>
    </location>
    <ligand>
        <name>Mn(2+)</name>
        <dbReference type="ChEBI" id="CHEBI:29035"/>
    </ligand>
</feature>
<dbReference type="NCBIfam" id="NF002087">
    <property type="entry name" value="PRK00915.1-4"/>
    <property type="match status" value="1"/>
</dbReference>
<comment type="cofactor">
    <cofactor evidence="11">
        <name>Mn(2+)</name>
        <dbReference type="ChEBI" id="CHEBI:29035"/>
    </cofactor>
</comment>
<evidence type="ECO:0000256" key="1">
    <source>
        <dbReference type="ARBA" id="ARBA00004689"/>
    </source>
</evidence>
<dbReference type="PANTHER" id="PTHR10277:SF9">
    <property type="entry name" value="2-ISOPROPYLMALATE SYNTHASE 1, CHLOROPLASTIC-RELATED"/>
    <property type="match status" value="1"/>
</dbReference>
<feature type="binding site" evidence="11">
    <location>
        <position position="288"/>
    </location>
    <ligand>
        <name>Mn(2+)</name>
        <dbReference type="ChEBI" id="CHEBI:29035"/>
    </ligand>
</feature>
<evidence type="ECO:0000256" key="9">
    <source>
        <dbReference type="ARBA" id="ARBA00023211"/>
    </source>
</evidence>
<feature type="binding site" evidence="11">
    <location>
        <position position="286"/>
    </location>
    <ligand>
        <name>Mn(2+)</name>
        <dbReference type="ChEBI" id="CHEBI:29035"/>
    </ligand>
</feature>
<dbReference type="InterPro" id="IPR036230">
    <property type="entry name" value="LeuA_allosteric_dom_sf"/>
</dbReference>
<dbReference type="PROSITE" id="PS00815">
    <property type="entry name" value="AIPM_HOMOCIT_SYNTH_1"/>
    <property type="match status" value="1"/>
</dbReference>
<feature type="region of interest" description="Regulatory domain" evidence="11">
    <location>
        <begin position="477"/>
        <end position="599"/>
    </location>
</feature>
<evidence type="ECO:0000256" key="8">
    <source>
        <dbReference type="ARBA" id="ARBA00022723"/>
    </source>
</evidence>
<dbReference type="SUPFAM" id="SSF110921">
    <property type="entry name" value="2-isopropylmalate synthase LeuA, allosteric (dimerisation) domain"/>
    <property type="match status" value="1"/>
</dbReference>
<dbReference type="InterPro" id="IPR059216">
    <property type="entry name" value="LeuA_carph_isopro_dom"/>
</dbReference>
<sequence>MQLDIDRLIAEFGGPGPLAEALNIAFPDEPVSRAAIYKWRERGTLPLSQLNKLAQLAASRGHQFNIQSYLAGTQPASITWGEPAMGERLYIFDTTLRDGEQSPGASMTREEKIRVARQLEKLGVDIIEAGFAAASPGDAESIRAIAEVVRESTVCSLARANERDVRAAGEAIRPAAKGRIHTFIATSPIHMEKKLRMSPDEVVAAAVKAVKIAGEYTADIEFSAEDALRSDIDFLARIFGEVIKAGARTINVPDTVGYAVPQLTERFFRELIAKTPGGDSVIWSAHCHDDLGMAVANSLAAVMGGARQVECTINGLGERAGNASLEEIVMAVKTRHDIFGVETRVDATQIVPTSKLVSTVTGYPVQPNKAIVGANAFSHESGIHQDGVLKHRETYEIMSAESVGWATNRLTLGKLSGRNAFKTKLGELGIVLDSEEALNAAFARFKELADKKREIFDEDLHALVSDELIAIEQETYRLTSLKVVSETGETPVANLVMTEAGQERRADAEGDGPVDAVFKAIESLVVTGAELQLYSVNAITQGTDSQGEVTVRLSRDGRVVNGQGADTDILVASAKAYISAANKLMNKNVRVNPQIGETV</sequence>
<dbReference type="SUPFAM" id="SSF51569">
    <property type="entry name" value="Aldolase"/>
    <property type="match status" value="1"/>
</dbReference>
<keyword evidence="9 11" id="KW-0464">Manganese</keyword>
<dbReference type="Gene3D" id="3.20.20.70">
    <property type="entry name" value="Aldolase class I"/>
    <property type="match status" value="1"/>
</dbReference>
<dbReference type="InterPro" id="IPR050073">
    <property type="entry name" value="2-IPM_HCS-like"/>
</dbReference>
<reference evidence="14" key="1">
    <citation type="journal article" date="2019" name="Int. J. Syst. Evol. Microbiol.">
        <title>The Global Catalogue of Microorganisms (GCM) 10K type strain sequencing project: providing services to taxonomists for standard genome sequencing and annotation.</title>
        <authorList>
            <consortium name="The Broad Institute Genomics Platform"/>
            <consortium name="The Broad Institute Genome Sequencing Center for Infectious Disease"/>
            <person name="Wu L."/>
            <person name="Ma J."/>
        </authorList>
    </citation>
    <scope>NUCLEOTIDE SEQUENCE [LARGE SCALE GENOMIC DNA]</scope>
    <source>
        <strain evidence="14">KCTC 23701</strain>
    </source>
</reference>
<feature type="domain" description="Pyruvate carboxyltransferase" evidence="12">
    <location>
        <begin position="89"/>
        <end position="351"/>
    </location>
</feature>
<evidence type="ECO:0000256" key="6">
    <source>
        <dbReference type="ARBA" id="ARBA00022605"/>
    </source>
</evidence>
<comment type="subunit">
    <text evidence="11">Homodimer.</text>
</comment>
<dbReference type="PROSITE" id="PS50991">
    <property type="entry name" value="PYR_CT"/>
    <property type="match status" value="1"/>
</dbReference>
<dbReference type="HAMAP" id="MF_01025">
    <property type="entry name" value="LeuA_type1"/>
    <property type="match status" value="1"/>
</dbReference>
<dbReference type="NCBIfam" id="NF002086">
    <property type="entry name" value="PRK00915.1-3"/>
    <property type="match status" value="1"/>
</dbReference>
<dbReference type="PROSITE" id="PS00816">
    <property type="entry name" value="AIPM_HOMOCIT_SYNTH_2"/>
    <property type="match status" value="1"/>
</dbReference>
<dbReference type="InterPro" id="IPR000891">
    <property type="entry name" value="PYR_CT"/>
</dbReference>
<dbReference type="Gene3D" id="3.30.160.270">
    <property type="match status" value="1"/>
</dbReference>
<evidence type="ECO:0000313" key="14">
    <source>
        <dbReference type="Proteomes" id="UP000604737"/>
    </source>
</evidence>
<organism evidence="13 14">
    <name type="scientific">Jeongeupia chitinilytica</name>
    <dbReference type="NCBI Taxonomy" id="1041641"/>
    <lineage>
        <taxon>Bacteria</taxon>
        <taxon>Pseudomonadati</taxon>
        <taxon>Pseudomonadota</taxon>
        <taxon>Betaproteobacteria</taxon>
        <taxon>Neisseriales</taxon>
        <taxon>Chitinibacteraceae</taxon>
        <taxon>Jeongeupia</taxon>
    </lineage>
</organism>
<dbReference type="Gene3D" id="1.10.238.260">
    <property type="match status" value="1"/>
</dbReference>
<name>A0ABQ3H610_9NEIS</name>
<keyword evidence="14" id="KW-1185">Reference proteome</keyword>
<keyword evidence="5 11" id="KW-0432">Leucine biosynthesis</keyword>
<dbReference type="Pfam" id="PF22617">
    <property type="entry name" value="HCS_D2"/>
    <property type="match status" value="1"/>
</dbReference>
<evidence type="ECO:0000259" key="12">
    <source>
        <dbReference type="PROSITE" id="PS50991"/>
    </source>
</evidence>
<dbReference type="InterPro" id="IPR054691">
    <property type="entry name" value="LeuA/HCS_post-cat"/>
</dbReference>